<dbReference type="SUPFAM" id="SSF51905">
    <property type="entry name" value="FAD/NAD(P)-binding domain"/>
    <property type="match status" value="1"/>
</dbReference>
<evidence type="ECO:0000259" key="4">
    <source>
        <dbReference type="Pfam" id="PF01494"/>
    </source>
</evidence>
<dbReference type="PANTHER" id="PTHR13789:SF309">
    <property type="entry name" value="PUTATIVE (AFU_ORTHOLOGUE AFUA_6G14510)-RELATED"/>
    <property type="match status" value="1"/>
</dbReference>
<dbReference type="EMBL" id="JAATJN010000001">
    <property type="protein sequence ID" value="NJC56721.1"/>
    <property type="molecule type" value="Genomic_DNA"/>
</dbReference>
<dbReference type="Pfam" id="PF01494">
    <property type="entry name" value="FAD_binding_3"/>
    <property type="match status" value="1"/>
</dbReference>
<dbReference type="InterPro" id="IPR050493">
    <property type="entry name" value="FAD-dep_Monooxygenase_BioMet"/>
</dbReference>
<keyword evidence="2" id="KW-0503">Monooxygenase</keyword>
<evidence type="ECO:0000256" key="1">
    <source>
        <dbReference type="ARBA" id="ARBA00023002"/>
    </source>
</evidence>
<dbReference type="AlphaFoldDB" id="A0A846S3K8"/>
<feature type="compositionally biased region" description="Low complexity" evidence="3">
    <location>
        <begin position="317"/>
        <end position="340"/>
    </location>
</feature>
<dbReference type="Gene3D" id="3.50.50.60">
    <property type="entry name" value="FAD/NAD(P)-binding domain"/>
    <property type="match status" value="1"/>
</dbReference>
<keyword evidence="6" id="KW-1185">Reference proteome</keyword>
<evidence type="ECO:0000313" key="5">
    <source>
        <dbReference type="EMBL" id="NJC56721.1"/>
    </source>
</evidence>
<gene>
    <name evidence="5" type="ORF">BKA07_001756</name>
</gene>
<protein>
    <submittedName>
        <fullName evidence="5">2-polyprenyl-6-methoxyphenol hydroxylase-like FAD-dependent oxidoreductase</fullName>
    </submittedName>
</protein>
<feature type="region of interest" description="Disordered" evidence="3">
    <location>
        <begin position="308"/>
        <end position="344"/>
    </location>
</feature>
<dbReference type="GO" id="GO:0071949">
    <property type="term" value="F:FAD binding"/>
    <property type="evidence" value="ECO:0007669"/>
    <property type="project" value="InterPro"/>
</dbReference>
<reference evidence="5 6" key="1">
    <citation type="submission" date="2020-03" db="EMBL/GenBank/DDBJ databases">
        <title>Sequencing the genomes of 1000 actinobacteria strains.</title>
        <authorList>
            <person name="Klenk H.-P."/>
        </authorList>
    </citation>
    <scope>NUCLEOTIDE SEQUENCE [LARGE SCALE GENOMIC DNA]</scope>
    <source>
        <strain evidence="5 6">DSM 18964</strain>
    </source>
</reference>
<dbReference type="GO" id="GO:0004497">
    <property type="term" value="F:monooxygenase activity"/>
    <property type="evidence" value="ECO:0007669"/>
    <property type="project" value="UniProtKB-KW"/>
</dbReference>
<evidence type="ECO:0000256" key="3">
    <source>
        <dbReference type="SAM" id="MobiDB-lite"/>
    </source>
</evidence>
<evidence type="ECO:0000313" key="6">
    <source>
        <dbReference type="Proteomes" id="UP000576792"/>
    </source>
</evidence>
<feature type="domain" description="FAD-binding" evidence="4">
    <location>
        <begin position="3"/>
        <end position="304"/>
    </location>
</feature>
<dbReference type="InterPro" id="IPR036188">
    <property type="entry name" value="FAD/NAD-bd_sf"/>
</dbReference>
<name>A0A846S3K8_9MICO</name>
<sequence length="409" mass="42890">MRIAIVGAGIGGLSAAVGLQRAGADVTVFEKAAEVRAGGSGLSIFANGLRALESLGLGPRFAAITDKQAESFDAGQRRPDGRWIAQVPSDSVGELRIVDRADLHRVLHDALEEATVRTSAEVTSATVDGMVSTRDRREHFDLVIGADGLHSRIREAVEPGIGARYAGYSCWRGITDRPVDLDGAAGETVGRGLRFGIAPLKDGRVYWFAVANMPKDASFANEKSAVRDLFSGWHTPIVELIETTPAGRIARTAISDLAAPLPSYHRGRIVLLGDAAHAMTPNLGQGGGQALEDAATLTTLLVPLIEKSTHSDGSGGSASAAKSTGSAGATSAAGPTVTPARIDRPLRRYDQLRKKRSQSIAAKSRLLGAVFQLRSPLLSAIRDAAFTAVPSRLAAAQAESVQRWAPPAS</sequence>
<dbReference type="InterPro" id="IPR002938">
    <property type="entry name" value="FAD-bd"/>
</dbReference>
<dbReference type="PRINTS" id="PR00420">
    <property type="entry name" value="RNGMNOXGNASE"/>
</dbReference>
<dbReference type="Proteomes" id="UP000576792">
    <property type="component" value="Unassembled WGS sequence"/>
</dbReference>
<accession>A0A846S3K8</accession>
<keyword evidence="1" id="KW-0560">Oxidoreductase</keyword>
<organism evidence="5 6">
    <name type="scientific">Brevibacterium marinum</name>
    <dbReference type="NCBI Taxonomy" id="418643"/>
    <lineage>
        <taxon>Bacteria</taxon>
        <taxon>Bacillati</taxon>
        <taxon>Actinomycetota</taxon>
        <taxon>Actinomycetes</taxon>
        <taxon>Micrococcales</taxon>
        <taxon>Brevibacteriaceae</taxon>
        <taxon>Brevibacterium</taxon>
    </lineage>
</organism>
<proteinExistence type="predicted"/>
<dbReference type="PANTHER" id="PTHR13789">
    <property type="entry name" value="MONOOXYGENASE"/>
    <property type="match status" value="1"/>
</dbReference>
<dbReference type="RefSeq" id="WP_167950554.1">
    <property type="nucleotide sequence ID" value="NZ_BAAAPQ010000025.1"/>
</dbReference>
<comment type="caution">
    <text evidence="5">The sequence shown here is derived from an EMBL/GenBank/DDBJ whole genome shotgun (WGS) entry which is preliminary data.</text>
</comment>
<evidence type="ECO:0000256" key="2">
    <source>
        <dbReference type="ARBA" id="ARBA00023033"/>
    </source>
</evidence>